<protein>
    <recommendedName>
        <fullName evidence="3">DUF4254 domain-containing protein</fullName>
    </recommendedName>
</protein>
<proteinExistence type="predicted"/>
<evidence type="ECO:0008006" key="3">
    <source>
        <dbReference type="Google" id="ProtNLM"/>
    </source>
</evidence>
<accession>A0A2U0I1Y1</accession>
<dbReference type="Proteomes" id="UP000245962">
    <property type="component" value="Unassembled WGS sequence"/>
</dbReference>
<gene>
    <name evidence="1" type="ORF">DDV96_06840</name>
</gene>
<keyword evidence="2" id="KW-1185">Reference proteome</keyword>
<dbReference type="EMBL" id="QEHR01000004">
    <property type="protein sequence ID" value="PVW15119.1"/>
    <property type="molecule type" value="Genomic_DNA"/>
</dbReference>
<dbReference type="InterPro" id="IPR025350">
    <property type="entry name" value="DUF4254"/>
</dbReference>
<reference evidence="1 2" key="1">
    <citation type="submission" date="2018-04" db="EMBL/GenBank/DDBJ databases">
        <title>Marixanthomonas spongiae HN-E44 sp. nov., isolated from a marine sponge.</title>
        <authorList>
            <person name="Luo L."/>
            <person name="Zhuang L."/>
        </authorList>
    </citation>
    <scope>NUCLEOTIDE SEQUENCE [LARGE SCALE GENOMIC DNA]</scope>
    <source>
        <strain evidence="1 2">HN-E44</strain>
    </source>
</reference>
<evidence type="ECO:0000313" key="1">
    <source>
        <dbReference type="EMBL" id="PVW15119.1"/>
    </source>
</evidence>
<dbReference type="RefSeq" id="WP_116694013.1">
    <property type="nucleotide sequence ID" value="NZ_QEHR01000004.1"/>
</dbReference>
<dbReference type="Pfam" id="PF14063">
    <property type="entry name" value="DUF4254"/>
    <property type="match status" value="1"/>
</dbReference>
<comment type="caution">
    <text evidence="1">The sequence shown here is derived from an EMBL/GenBank/DDBJ whole genome shotgun (WGS) entry which is preliminary data.</text>
</comment>
<name>A0A2U0I1Y1_9FLAO</name>
<dbReference type="AlphaFoldDB" id="A0A2U0I1Y1"/>
<sequence>MFSDKANKIFKEVINKYHEIDSVDQPFTNPYDKDSELIEHLLYRKCWIDTVQWHYEDIIRDPNIDPVGALKLKRQIDASNQDRTDTVEYIDSYFLEKFKDVKVKDNASINTESPAWGIDRLSILALKIYHMNEEANRKDASQKHQAACKAKLNVLLEQRVDLSTAINQLLDDIANGDKYMKVYKQMKMYNDDELNPVLRGEK</sequence>
<dbReference type="OrthoDB" id="9805817at2"/>
<organism evidence="1 2">
    <name type="scientific">Marixanthomonas spongiae</name>
    <dbReference type="NCBI Taxonomy" id="2174845"/>
    <lineage>
        <taxon>Bacteria</taxon>
        <taxon>Pseudomonadati</taxon>
        <taxon>Bacteroidota</taxon>
        <taxon>Flavobacteriia</taxon>
        <taxon>Flavobacteriales</taxon>
        <taxon>Flavobacteriaceae</taxon>
        <taxon>Marixanthomonas</taxon>
    </lineage>
</organism>
<evidence type="ECO:0000313" key="2">
    <source>
        <dbReference type="Proteomes" id="UP000245962"/>
    </source>
</evidence>